<name>A0ACC1HAL1_9FUNG</name>
<feature type="non-terminal residue" evidence="1">
    <location>
        <position position="241"/>
    </location>
</feature>
<gene>
    <name evidence="1" type="ORF">EV182_005185</name>
</gene>
<evidence type="ECO:0000313" key="2">
    <source>
        <dbReference type="Proteomes" id="UP001145114"/>
    </source>
</evidence>
<comment type="caution">
    <text evidence="1">The sequence shown here is derived from an EMBL/GenBank/DDBJ whole genome shotgun (WGS) entry which is preliminary data.</text>
</comment>
<dbReference type="EMBL" id="JAMZIH010006919">
    <property type="protein sequence ID" value="KAJ1673462.1"/>
    <property type="molecule type" value="Genomic_DNA"/>
</dbReference>
<proteinExistence type="predicted"/>
<organism evidence="1 2">
    <name type="scientific">Spiromyces aspiralis</name>
    <dbReference type="NCBI Taxonomy" id="68401"/>
    <lineage>
        <taxon>Eukaryota</taxon>
        <taxon>Fungi</taxon>
        <taxon>Fungi incertae sedis</taxon>
        <taxon>Zoopagomycota</taxon>
        <taxon>Kickxellomycotina</taxon>
        <taxon>Kickxellomycetes</taxon>
        <taxon>Kickxellales</taxon>
        <taxon>Kickxellaceae</taxon>
        <taxon>Spiromyces</taxon>
    </lineage>
</organism>
<protein>
    <submittedName>
        <fullName evidence="1">Uncharacterized protein</fullName>
    </submittedName>
</protein>
<evidence type="ECO:0000313" key="1">
    <source>
        <dbReference type="EMBL" id="KAJ1673462.1"/>
    </source>
</evidence>
<keyword evidence="2" id="KW-1185">Reference proteome</keyword>
<accession>A0ACC1HAL1</accession>
<reference evidence="1" key="1">
    <citation type="submission" date="2022-06" db="EMBL/GenBank/DDBJ databases">
        <title>Phylogenomic reconstructions and comparative analyses of Kickxellomycotina fungi.</title>
        <authorList>
            <person name="Reynolds N.K."/>
            <person name="Stajich J.E."/>
            <person name="Barry K."/>
            <person name="Grigoriev I.V."/>
            <person name="Crous P."/>
            <person name="Smith M.E."/>
        </authorList>
    </citation>
    <scope>NUCLEOTIDE SEQUENCE</scope>
    <source>
        <strain evidence="1">RSA 2271</strain>
    </source>
</reference>
<dbReference type="Proteomes" id="UP001145114">
    <property type="component" value="Unassembled WGS sequence"/>
</dbReference>
<sequence>MVFSPTSPSPRAVYVLSEPALSVACVPSQSQHGETDADDSAGDESVISSNGGPLDGCLWLLLTSSGQFHVLGSDGAGLSVASDLTETNRDVKLKPDQFSQIFGSASRESTFVESAGVPGTGADDSTASAEAELALRYIRPTLRSAYQDAPSHIMPSVDSLFEQLIGDTLSKLAAELRESQTVADAKSSGDRDQQALVNGDAMDIETPPTDTEAQPPVKDDEASAESLAIFKTFFAGVPDSS</sequence>